<feature type="non-terminal residue" evidence="2">
    <location>
        <position position="115"/>
    </location>
</feature>
<dbReference type="CDD" id="cd06223">
    <property type="entry name" value="PRTases_typeI"/>
    <property type="match status" value="1"/>
</dbReference>
<organism evidence="2">
    <name type="scientific">marine sediment metagenome</name>
    <dbReference type="NCBI Taxonomy" id="412755"/>
    <lineage>
        <taxon>unclassified sequences</taxon>
        <taxon>metagenomes</taxon>
        <taxon>ecological metagenomes</taxon>
    </lineage>
</organism>
<dbReference type="EMBL" id="LAZR01069254">
    <property type="protein sequence ID" value="KKK48085.1"/>
    <property type="molecule type" value="Genomic_DNA"/>
</dbReference>
<dbReference type="Pfam" id="PF00156">
    <property type="entry name" value="Pribosyltran"/>
    <property type="match status" value="1"/>
</dbReference>
<evidence type="ECO:0000313" key="2">
    <source>
        <dbReference type="EMBL" id="KKK48085.1"/>
    </source>
</evidence>
<dbReference type="InterPro" id="IPR050137">
    <property type="entry name" value="PyrR_bifunctional"/>
</dbReference>
<protein>
    <recommendedName>
        <fullName evidence="1">Phosphoribosyltransferase domain-containing protein</fullName>
    </recommendedName>
</protein>
<evidence type="ECO:0000259" key="1">
    <source>
        <dbReference type="Pfam" id="PF00156"/>
    </source>
</evidence>
<dbReference type="Gene3D" id="3.40.50.2020">
    <property type="match status" value="1"/>
</dbReference>
<dbReference type="InterPro" id="IPR029057">
    <property type="entry name" value="PRTase-like"/>
</dbReference>
<proteinExistence type="predicted"/>
<gene>
    <name evidence="2" type="ORF">LCGC14_3148690</name>
</gene>
<dbReference type="PANTHER" id="PTHR11608:SF0">
    <property type="entry name" value="BIFUNCTIONAL PROTEIN PYRR"/>
    <property type="match status" value="1"/>
</dbReference>
<reference evidence="2" key="1">
    <citation type="journal article" date="2015" name="Nature">
        <title>Complex archaea that bridge the gap between prokaryotes and eukaryotes.</title>
        <authorList>
            <person name="Spang A."/>
            <person name="Saw J.H."/>
            <person name="Jorgensen S.L."/>
            <person name="Zaremba-Niedzwiedzka K."/>
            <person name="Martijn J."/>
            <person name="Lind A.E."/>
            <person name="van Eijk R."/>
            <person name="Schleper C."/>
            <person name="Guy L."/>
            <person name="Ettema T.J."/>
        </authorList>
    </citation>
    <scope>NUCLEOTIDE SEQUENCE</scope>
</reference>
<sequence length="115" mass="13070">MEQILSAQQVNRAMHRLYKRIDTNLPGGPLAVIGIRTRGEILARRIAERLRSSRRHPIDYGVLDITFYRDDLSLRKGMPLVRATEIDFDLDEKLVLLVDDVLATGRSVRAAMDAL</sequence>
<name>A0A0F8WIP1_9ZZZZ</name>
<accession>A0A0F8WIP1</accession>
<dbReference type="SUPFAM" id="SSF53271">
    <property type="entry name" value="PRTase-like"/>
    <property type="match status" value="1"/>
</dbReference>
<dbReference type="InterPro" id="IPR000836">
    <property type="entry name" value="PRTase_dom"/>
</dbReference>
<dbReference type="PANTHER" id="PTHR11608">
    <property type="entry name" value="BIFUNCTIONAL PROTEIN PYRR"/>
    <property type="match status" value="1"/>
</dbReference>
<comment type="caution">
    <text evidence="2">The sequence shown here is derived from an EMBL/GenBank/DDBJ whole genome shotgun (WGS) entry which is preliminary data.</text>
</comment>
<feature type="domain" description="Phosphoribosyltransferase" evidence="1">
    <location>
        <begin position="2"/>
        <end position="115"/>
    </location>
</feature>
<dbReference type="AlphaFoldDB" id="A0A0F8WIP1"/>